<proteinExistence type="predicted"/>
<organism evidence="1">
    <name type="scientific">Arundo donax</name>
    <name type="common">Giant reed</name>
    <name type="synonym">Donax arundinaceus</name>
    <dbReference type="NCBI Taxonomy" id="35708"/>
    <lineage>
        <taxon>Eukaryota</taxon>
        <taxon>Viridiplantae</taxon>
        <taxon>Streptophyta</taxon>
        <taxon>Embryophyta</taxon>
        <taxon>Tracheophyta</taxon>
        <taxon>Spermatophyta</taxon>
        <taxon>Magnoliopsida</taxon>
        <taxon>Liliopsida</taxon>
        <taxon>Poales</taxon>
        <taxon>Poaceae</taxon>
        <taxon>PACMAD clade</taxon>
        <taxon>Arundinoideae</taxon>
        <taxon>Arundineae</taxon>
        <taxon>Arundo</taxon>
    </lineage>
</organism>
<protein>
    <submittedName>
        <fullName evidence="1">Uncharacterized protein</fullName>
    </submittedName>
</protein>
<reference evidence="1" key="1">
    <citation type="submission" date="2014-09" db="EMBL/GenBank/DDBJ databases">
        <authorList>
            <person name="Magalhaes I.L.F."/>
            <person name="Oliveira U."/>
            <person name="Santos F.R."/>
            <person name="Vidigal T.H.D.A."/>
            <person name="Brescovit A.D."/>
            <person name="Santos A.J."/>
        </authorList>
    </citation>
    <scope>NUCLEOTIDE SEQUENCE</scope>
    <source>
        <tissue evidence="1">Shoot tissue taken approximately 20 cm above the soil surface</tissue>
    </source>
</reference>
<sequence length="53" mass="6446">MLQRGHQSNIHPQSPPVVQPFRLCYRPRLPQPHRICPLKDQQHCRVHRIWKQC</sequence>
<dbReference type="AlphaFoldDB" id="A0A0A8Y9Z4"/>
<accession>A0A0A8Y9Z4</accession>
<reference evidence="1" key="2">
    <citation type="journal article" date="2015" name="Data Brief">
        <title>Shoot transcriptome of the giant reed, Arundo donax.</title>
        <authorList>
            <person name="Barrero R.A."/>
            <person name="Guerrero F.D."/>
            <person name="Moolhuijzen P."/>
            <person name="Goolsby J.A."/>
            <person name="Tidwell J."/>
            <person name="Bellgard S.E."/>
            <person name="Bellgard M.I."/>
        </authorList>
    </citation>
    <scope>NUCLEOTIDE SEQUENCE</scope>
    <source>
        <tissue evidence="1">Shoot tissue taken approximately 20 cm above the soil surface</tissue>
    </source>
</reference>
<name>A0A0A8Y9Z4_ARUDO</name>
<evidence type="ECO:0000313" key="1">
    <source>
        <dbReference type="EMBL" id="JAD22709.1"/>
    </source>
</evidence>
<dbReference type="EMBL" id="GBRH01275186">
    <property type="protein sequence ID" value="JAD22709.1"/>
    <property type="molecule type" value="Transcribed_RNA"/>
</dbReference>